<proteinExistence type="predicted"/>
<evidence type="ECO:0000259" key="6">
    <source>
        <dbReference type="PROSITE" id="PS51296"/>
    </source>
</evidence>
<protein>
    <submittedName>
        <fullName evidence="7">Fe-S cluster biogenesis protein NfuA, 4Fe-4S-binding domain</fullName>
    </submittedName>
</protein>
<dbReference type="Gene3D" id="3.30.300.130">
    <property type="entry name" value="Fe-S cluster assembly (FSCA)"/>
    <property type="match status" value="1"/>
</dbReference>
<evidence type="ECO:0000256" key="3">
    <source>
        <dbReference type="ARBA" id="ARBA00023004"/>
    </source>
</evidence>
<dbReference type="GO" id="GO:0016226">
    <property type="term" value="P:iron-sulfur cluster assembly"/>
    <property type="evidence" value="ECO:0007669"/>
    <property type="project" value="InterPro"/>
</dbReference>
<dbReference type="PANTHER" id="PTHR11178">
    <property type="entry name" value="IRON-SULFUR CLUSTER SCAFFOLD PROTEIN NFU-RELATED"/>
    <property type="match status" value="1"/>
</dbReference>
<dbReference type="InterPro" id="IPR017941">
    <property type="entry name" value="Rieske_2Fe-2S"/>
</dbReference>
<accession>A0A1G6UPB3</accession>
<keyword evidence="4" id="KW-0411">Iron-sulfur</keyword>
<dbReference type="InterPro" id="IPR036922">
    <property type="entry name" value="Rieske_2Fe-2S_sf"/>
</dbReference>
<dbReference type="Pfam" id="PF00355">
    <property type="entry name" value="Rieske"/>
    <property type="match status" value="1"/>
</dbReference>
<name>A0A1G6UPB3_9NOCA</name>
<dbReference type="STRING" id="168276.SAMN05444580_104256"/>
<evidence type="ECO:0000256" key="1">
    <source>
        <dbReference type="ARBA" id="ARBA00022714"/>
    </source>
</evidence>
<keyword evidence="2" id="KW-0479">Metal-binding</keyword>
<dbReference type="GO" id="GO:0016705">
    <property type="term" value="F:oxidoreductase activity, acting on paired donors, with incorporation or reduction of molecular oxygen"/>
    <property type="evidence" value="ECO:0007669"/>
    <property type="project" value="UniProtKB-ARBA"/>
</dbReference>
<evidence type="ECO:0000256" key="2">
    <source>
        <dbReference type="ARBA" id="ARBA00022723"/>
    </source>
</evidence>
<evidence type="ECO:0000313" key="7">
    <source>
        <dbReference type="EMBL" id="SDD43182.1"/>
    </source>
</evidence>
<dbReference type="Gene3D" id="2.102.10.10">
    <property type="entry name" value="Rieske [2Fe-2S] iron-sulphur domain"/>
    <property type="match status" value="1"/>
</dbReference>
<organism evidence="7 8">
    <name type="scientific">Rhodococcus tukisamuensis</name>
    <dbReference type="NCBI Taxonomy" id="168276"/>
    <lineage>
        <taxon>Bacteria</taxon>
        <taxon>Bacillati</taxon>
        <taxon>Actinomycetota</taxon>
        <taxon>Actinomycetes</taxon>
        <taxon>Mycobacteriales</taxon>
        <taxon>Nocardiaceae</taxon>
        <taxon>Rhodococcus</taxon>
    </lineage>
</organism>
<feature type="domain" description="Rieske" evidence="6">
    <location>
        <begin position="203"/>
        <end position="307"/>
    </location>
</feature>
<evidence type="ECO:0000313" key="8">
    <source>
        <dbReference type="Proteomes" id="UP000199417"/>
    </source>
</evidence>
<dbReference type="PROSITE" id="PS51296">
    <property type="entry name" value="RIESKE"/>
    <property type="match status" value="1"/>
</dbReference>
<dbReference type="InterPro" id="IPR001075">
    <property type="entry name" value="NIF_FeS_clus_asmbl_NifU_C"/>
</dbReference>
<gene>
    <name evidence="7" type="ORF">SAMN05444580_104256</name>
</gene>
<dbReference type="EMBL" id="FNAB01000004">
    <property type="protein sequence ID" value="SDD43182.1"/>
    <property type="molecule type" value="Genomic_DNA"/>
</dbReference>
<keyword evidence="3" id="KW-0408">Iron</keyword>
<comment type="function">
    <text evidence="5">May be involved in the formation or repair of [Fe-S] clusters present in iron-sulfur proteins.</text>
</comment>
<dbReference type="Proteomes" id="UP000199417">
    <property type="component" value="Unassembled WGS sequence"/>
</dbReference>
<evidence type="ECO:0000256" key="4">
    <source>
        <dbReference type="ARBA" id="ARBA00023014"/>
    </source>
</evidence>
<dbReference type="GO" id="GO:0004497">
    <property type="term" value="F:monooxygenase activity"/>
    <property type="evidence" value="ECO:0007669"/>
    <property type="project" value="UniProtKB-ARBA"/>
</dbReference>
<dbReference type="AlphaFoldDB" id="A0A1G6UPB3"/>
<reference evidence="7 8" key="1">
    <citation type="submission" date="2016-10" db="EMBL/GenBank/DDBJ databases">
        <authorList>
            <person name="de Groot N.N."/>
        </authorList>
    </citation>
    <scope>NUCLEOTIDE SEQUENCE [LARGE SCALE GENOMIC DNA]</scope>
    <source>
        <strain evidence="7 8">JCM 11308</strain>
    </source>
</reference>
<dbReference type="GO" id="GO:0005506">
    <property type="term" value="F:iron ion binding"/>
    <property type="evidence" value="ECO:0007669"/>
    <property type="project" value="InterPro"/>
</dbReference>
<evidence type="ECO:0000256" key="5">
    <source>
        <dbReference type="ARBA" id="ARBA00049958"/>
    </source>
</evidence>
<keyword evidence="8" id="KW-1185">Reference proteome</keyword>
<dbReference type="GO" id="GO:0051537">
    <property type="term" value="F:2 iron, 2 sulfur cluster binding"/>
    <property type="evidence" value="ECO:0007669"/>
    <property type="project" value="UniProtKB-KW"/>
</dbReference>
<dbReference type="Pfam" id="PF01106">
    <property type="entry name" value="NifU"/>
    <property type="match status" value="1"/>
</dbReference>
<dbReference type="SUPFAM" id="SSF117916">
    <property type="entry name" value="Fe-S cluster assembly (FSCA) domain-like"/>
    <property type="match status" value="1"/>
</dbReference>
<dbReference type="InterPro" id="IPR034904">
    <property type="entry name" value="FSCA_dom_sf"/>
</dbReference>
<sequence>MTGQVNGHPADDDAYWRSAGDRIETLLEASSVGGAAARDRAEQLVREVADLYGAGLERILRIVGELDGGAAARLAGDDLVASLLLVHGLHPHDAETRVRVALDGVRPYLGSHGGDVELLGVSFPPGSAGADGVVRLQLTGSCKSCPSSAVTLELAVETAVRAAAPEIATIEVVAATPEPEAGLIPADSLFSRVHRGAAPGGTWCAVPEVEQLRDGEVGGFVVADLPILVCRVADDLLAYRDRCPSCTHTLAGAVLARRAGYPAGDAVLRCPTCHAHFDAVHAGVGLDDDTVHLDPLPLLVRDGVRSVAVPAEAAGVG</sequence>
<dbReference type="SUPFAM" id="SSF50022">
    <property type="entry name" value="ISP domain"/>
    <property type="match status" value="1"/>
</dbReference>
<keyword evidence="1" id="KW-0001">2Fe-2S</keyword>
<dbReference type="RefSeq" id="WP_371851167.1">
    <property type="nucleotide sequence ID" value="NZ_FNAB01000004.1"/>
</dbReference>